<feature type="transmembrane region" description="Helical" evidence="1">
    <location>
        <begin position="197"/>
        <end position="215"/>
    </location>
</feature>
<dbReference type="EMBL" id="JAWQEG010005661">
    <property type="protein sequence ID" value="KAK3857220.1"/>
    <property type="molecule type" value="Genomic_DNA"/>
</dbReference>
<organism evidence="2 3">
    <name type="scientific">Petrolisthes cinctipes</name>
    <name type="common">Flat porcelain crab</name>
    <dbReference type="NCBI Taxonomy" id="88211"/>
    <lineage>
        <taxon>Eukaryota</taxon>
        <taxon>Metazoa</taxon>
        <taxon>Ecdysozoa</taxon>
        <taxon>Arthropoda</taxon>
        <taxon>Crustacea</taxon>
        <taxon>Multicrustacea</taxon>
        <taxon>Malacostraca</taxon>
        <taxon>Eumalacostraca</taxon>
        <taxon>Eucarida</taxon>
        <taxon>Decapoda</taxon>
        <taxon>Pleocyemata</taxon>
        <taxon>Anomura</taxon>
        <taxon>Galatheoidea</taxon>
        <taxon>Porcellanidae</taxon>
        <taxon>Petrolisthes</taxon>
    </lineage>
</organism>
<name>A0AAE1ENL4_PETCI</name>
<dbReference type="AlphaFoldDB" id="A0AAE1ENL4"/>
<keyword evidence="1" id="KW-0472">Membrane</keyword>
<dbReference type="Proteomes" id="UP001286313">
    <property type="component" value="Unassembled WGS sequence"/>
</dbReference>
<evidence type="ECO:0000313" key="3">
    <source>
        <dbReference type="Proteomes" id="UP001286313"/>
    </source>
</evidence>
<keyword evidence="1" id="KW-0812">Transmembrane</keyword>
<keyword evidence="3" id="KW-1185">Reference proteome</keyword>
<feature type="transmembrane region" description="Helical" evidence="1">
    <location>
        <begin position="99"/>
        <end position="120"/>
    </location>
</feature>
<feature type="transmembrane region" description="Helical" evidence="1">
    <location>
        <begin position="315"/>
        <end position="333"/>
    </location>
</feature>
<reference evidence="2" key="1">
    <citation type="submission" date="2023-10" db="EMBL/GenBank/DDBJ databases">
        <title>Genome assemblies of two species of porcelain crab, Petrolisthes cinctipes and Petrolisthes manimaculis (Anomura: Porcellanidae).</title>
        <authorList>
            <person name="Angst P."/>
        </authorList>
    </citation>
    <scope>NUCLEOTIDE SEQUENCE</scope>
    <source>
        <strain evidence="2">PB745_01</strain>
        <tissue evidence="2">Gill</tissue>
    </source>
</reference>
<proteinExistence type="predicted"/>
<gene>
    <name evidence="2" type="ORF">Pcinc_036515</name>
</gene>
<evidence type="ECO:0000313" key="2">
    <source>
        <dbReference type="EMBL" id="KAK3857220.1"/>
    </source>
</evidence>
<accession>A0AAE1ENL4</accession>
<sequence length="371" mass="41666">MVVIMAIFSKGTDSGILSWSSLVLAMNFSGSFSYHQVTGKDELAYQSSQHGSTFSGQLRYNNLTFLWGVFVCVLRLACSSMLVMTVFVPLKQPDIASMAIVYCCSAWIMTWVVIPVIMLARSSQLAGILQQIESTSSSSSERGGGGEEQEEDIQVVPIWNKLRRLSNWIRVLLIVSANVYSYWYSFRVAEMNTLLEVMTFGLFFPCFYMGMYATFELTENSLKLWSRQLVASANFSLQTLNQVTRLTGKEVTCEEEGQRVDVIMKSLHYMDRRIRSVEYQREKVLSYLFPVLSLSLLMSTLSLTASVYAILKGSLLKGITLIFMGMSCTALAHHCHIGAAFVRQVDEAVGILNDLKCKTSNPFIVTRVRSE</sequence>
<feature type="transmembrane region" description="Helical" evidence="1">
    <location>
        <begin position="284"/>
        <end position="309"/>
    </location>
</feature>
<comment type="caution">
    <text evidence="2">The sequence shown here is derived from an EMBL/GenBank/DDBJ whole genome shotgun (WGS) entry which is preliminary data.</text>
</comment>
<protein>
    <submittedName>
        <fullName evidence="2">Uncharacterized protein</fullName>
    </submittedName>
</protein>
<evidence type="ECO:0000256" key="1">
    <source>
        <dbReference type="SAM" id="Phobius"/>
    </source>
</evidence>
<feature type="transmembrane region" description="Helical" evidence="1">
    <location>
        <begin position="65"/>
        <end position="87"/>
    </location>
</feature>
<feature type="transmembrane region" description="Helical" evidence="1">
    <location>
        <begin position="168"/>
        <end position="185"/>
    </location>
</feature>
<keyword evidence="1" id="KW-1133">Transmembrane helix</keyword>